<dbReference type="RefSeq" id="WP_343859169.1">
    <property type="nucleotide sequence ID" value="NZ_BAAAFD010000004.1"/>
</dbReference>
<dbReference type="CDD" id="cd07572">
    <property type="entry name" value="nit"/>
    <property type="match status" value="1"/>
</dbReference>
<evidence type="ECO:0000259" key="2">
    <source>
        <dbReference type="PROSITE" id="PS50263"/>
    </source>
</evidence>
<dbReference type="Gene3D" id="3.60.110.10">
    <property type="entry name" value="Carbon-nitrogen hydrolase"/>
    <property type="match status" value="1"/>
</dbReference>
<dbReference type="Proteomes" id="UP001500359">
    <property type="component" value="Unassembled WGS sequence"/>
</dbReference>
<dbReference type="InterPro" id="IPR045254">
    <property type="entry name" value="Nit1/2_C-N_Hydrolase"/>
</dbReference>
<reference evidence="3 4" key="1">
    <citation type="journal article" date="2019" name="Int. J. Syst. Evol. Microbiol.">
        <title>The Global Catalogue of Microorganisms (GCM) 10K type strain sequencing project: providing services to taxonomists for standard genome sequencing and annotation.</title>
        <authorList>
            <consortium name="The Broad Institute Genomics Platform"/>
            <consortium name="The Broad Institute Genome Sequencing Center for Infectious Disease"/>
            <person name="Wu L."/>
            <person name="Ma J."/>
        </authorList>
    </citation>
    <scope>NUCLEOTIDE SEQUENCE [LARGE SCALE GENOMIC DNA]</scope>
    <source>
        <strain evidence="3 4">JCM 15896</strain>
    </source>
</reference>
<dbReference type="PROSITE" id="PS50263">
    <property type="entry name" value="CN_HYDROLASE"/>
    <property type="match status" value="1"/>
</dbReference>
<gene>
    <name evidence="3" type="ORF">GCM10009114_19010</name>
</gene>
<dbReference type="EMBL" id="BAAAFD010000004">
    <property type="protein sequence ID" value="GAA0856566.1"/>
    <property type="molecule type" value="Genomic_DNA"/>
</dbReference>
<evidence type="ECO:0000313" key="4">
    <source>
        <dbReference type="Proteomes" id="UP001500359"/>
    </source>
</evidence>
<dbReference type="GO" id="GO:0016787">
    <property type="term" value="F:hydrolase activity"/>
    <property type="evidence" value="ECO:0007669"/>
    <property type="project" value="UniProtKB-KW"/>
</dbReference>
<name>A0ABN1LIR0_9ALTE</name>
<feature type="domain" description="CN hydrolase" evidence="2">
    <location>
        <begin position="2"/>
        <end position="247"/>
    </location>
</feature>
<evidence type="ECO:0000256" key="1">
    <source>
        <dbReference type="ARBA" id="ARBA00022801"/>
    </source>
</evidence>
<keyword evidence="1 3" id="KW-0378">Hydrolase</keyword>
<protein>
    <submittedName>
        <fullName evidence="3">Carbon-nitrogen hydrolase family protein</fullName>
    </submittedName>
</protein>
<dbReference type="InterPro" id="IPR036526">
    <property type="entry name" value="C-N_Hydrolase_sf"/>
</dbReference>
<proteinExistence type="predicted"/>
<keyword evidence="4" id="KW-1185">Reference proteome</keyword>
<dbReference type="PANTHER" id="PTHR23088:SF27">
    <property type="entry name" value="DEAMINATED GLUTATHIONE AMIDASE"/>
    <property type="match status" value="1"/>
</dbReference>
<accession>A0ABN1LIR0</accession>
<organism evidence="3 4">
    <name type="scientific">Aliiglaciecola litoralis</name>
    <dbReference type="NCBI Taxonomy" id="582857"/>
    <lineage>
        <taxon>Bacteria</taxon>
        <taxon>Pseudomonadati</taxon>
        <taxon>Pseudomonadota</taxon>
        <taxon>Gammaproteobacteria</taxon>
        <taxon>Alteromonadales</taxon>
        <taxon>Alteromonadaceae</taxon>
        <taxon>Aliiglaciecola</taxon>
    </lineage>
</organism>
<dbReference type="SUPFAM" id="SSF56317">
    <property type="entry name" value="Carbon-nitrogen hydrolase"/>
    <property type="match status" value="1"/>
</dbReference>
<sequence>MAKLVACQMVSSPDVHTNLDTVRRLVAQQQPGDLVVLPECFACFGASDKYLLSVAEKKGEGQIQTCLSQLAKQYGVWIVAGTVPLRCEDQQKYTASCLIYNDQGDCVEEYQKIHLFDVQVQDTTRNYKESKYTQAGSRLVVVDSPFGKLGIAVCYDVRFAGLFQAMGQIDVLALPAAFTQTTGEAHWHALLRARAIEKQCYLVAAGQGGKHENGRETYGHSCVISPWGTISEEIQKGEGAISAHFDKSEITRIRASMPVHEHNQFRSYLV</sequence>
<dbReference type="Pfam" id="PF00795">
    <property type="entry name" value="CN_hydrolase"/>
    <property type="match status" value="1"/>
</dbReference>
<comment type="caution">
    <text evidence="3">The sequence shown here is derived from an EMBL/GenBank/DDBJ whole genome shotgun (WGS) entry which is preliminary data.</text>
</comment>
<evidence type="ECO:0000313" key="3">
    <source>
        <dbReference type="EMBL" id="GAA0856566.1"/>
    </source>
</evidence>
<dbReference type="PANTHER" id="PTHR23088">
    <property type="entry name" value="NITRILASE-RELATED"/>
    <property type="match status" value="1"/>
</dbReference>
<dbReference type="InterPro" id="IPR003010">
    <property type="entry name" value="C-N_Hydrolase"/>
</dbReference>